<name>A0ABP0I3S1_9DINO</name>
<proteinExistence type="predicted"/>
<gene>
    <name evidence="1" type="ORF">CCMP2556_LOCUS4239</name>
</gene>
<evidence type="ECO:0008006" key="3">
    <source>
        <dbReference type="Google" id="ProtNLM"/>
    </source>
</evidence>
<dbReference type="Proteomes" id="UP001642484">
    <property type="component" value="Unassembled WGS sequence"/>
</dbReference>
<evidence type="ECO:0000313" key="1">
    <source>
        <dbReference type="EMBL" id="CAK8995934.1"/>
    </source>
</evidence>
<evidence type="ECO:0000313" key="2">
    <source>
        <dbReference type="Proteomes" id="UP001642484"/>
    </source>
</evidence>
<reference evidence="1 2" key="1">
    <citation type="submission" date="2024-02" db="EMBL/GenBank/DDBJ databases">
        <authorList>
            <person name="Chen Y."/>
            <person name="Shah S."/>
            <person name="Dougan E. K."/>
            <person name="Thang M."/>
            <person name="Chan C."/>
        </authorList>
    </citation>
    <scope>NUCLEOTIDE SEQUENCE [LARGE SCALE GENOMIC DNA]</scope>
</reference>
<keyword evidence="2" id="KW-1185">Reference proteome</keyword>
<protein>
    <recommendedName>
        <fullName evidence="3">Ubiquitin-like domain-containing protein</fullName>
    </recommendedName>
</protein>
<dbReference type="EMBL" id="CAXAMN010001725">
    <property type="protein sequence ID" value="CAK8995934.1"/>
    <property type="molecule type" value="Genomic_DNA"/>
</dbReference>
<comment type="caution">
    <text evidence="1">The sequence shown here is derived from an EMBL/GenBank/DDBJ whole genome shotgun (WGS) entry which is preliminary data.</text>
</comment>
<accession>A0ABP0I3S1</accession>
<organism evidence="1 2">
    <name type="scientific">Durusdinium trenchii</name>
    <dbReference type="NCBI Taxonomy" id="1381693"/>
    <lineage>
        <taxon>Eukaryota</taxon>
        <taxon>Sar</taxon>
        <taxon>Alveolata</taxon>
        <taxon>Dinophyceae</taxon>
        <taxon>Suessiales</taxon>
        <taxon>Symbiodiniaceae</taxon>
        <taxon>Durusdinium</taxon>
    </lineage>
</organism>
<sequence length="137" mass="14993">MDCLNGVRSAVMGIALFRDAAPLHVTVTIRSLSGKCWTLELPVTATGREIKSRMRHIAPEAEQQLSSGVEIISDDMQPLRSTSSLYLTRVPGAGALDTHRTLPRVLRARRFGAGHVRHGRLGSVRLVGQTIQDRTRG</sequence>